<dbReference type="AlphaFoldDB" id="A0A139I1H5"/>
<feature type="domain" description="NAD-dependent epimerase/dehydratase" evidence="2">
    <location>
        <begin position="6"/>
        <end position="179"/>
    </location>
</feature>
<evidence type="ECO:0000256" key="1">
    <source>
        <dbReference type="ARBA" id="ARBA00007637"/>
    </source>
</evidence>
<dbReference type="Gene3D" id="3.40.50.720">
    <property type="entry name" value="NAD(P)-binding Rossmann-like Domain"/>
    <property type="match status" value="1"/>
</dbReference>
<accession>A0A139I1H5</accession>
<dbReference type="SUPFAM" id="SSF51735">
    <property type="entry name" value="NAD(P)-binding Rossmann-fold domains"/>
    <property type="match status" value="1"/>
</dbReference>
<dbReference type="Pfam" id="PF01370">
    <property type="entry name" value="Epimerase"/>
    <property type="match status" value="1"/>
</dbReference>
<evidence type="ECO:0000259" key="2">
    <source>
        <dbReference type="Pfam" id="PF01370"/>
    </source>
</evidence>
<dbReference type="InterPro" id="IPR001509">
    <property type="entry name" value="Epimerase_deHydtase"/>
</dbReference>
<reference evidence="3 4" key="1">
    <citation type="submission" date="2015-07" db="EMBL/GenBank/DDBJ databases">
        <title>Comparative genomics of the Sigatoka disease complex on banana suggests a link between parallel evolutionary changes in Pseudocercospora fijiensis and Pseudocercospora eumusae and increased virulence on the banana host.</title>
        <authorList>
            <person name="Chang T.-C."/>
            <person name="Salvucci A."/>
            <person name="Crous P.W."/>
            <person name="Stergiopoulos I."/>
        </authorList>
    </citation>
    <scope>NUCLEOTIDE SEQUENCE [LARGE SCALE GENOMIC DNA]</scope>
    <source>
        <strain evidence="3 4">CBS 116634</strain>
    </source>
</reference>
<comment type="similarity">
    <text evidence="1">Belongs to the NAD(P)-dependent epimerase/dehydratase family.</text>
</comment>
<organism evidence="3 4">
    <name type="scientific">Pseudocercospora musae</name>
    <dbReference type="NCBI Taxonomy" id="113226"/>
    <lineage>
        <taxon>Eukaryota</taxon>
        <taxon>Fungi</taxon>
        <taxon>Dikarya</taxon>
        <taxon>Ascomycota</taxon>
        <taxon>Pezizomycotina</taxon>
        <taxon>Dothideomycetes</taxon>
        <taxon>Dothideomycetidae</taxon>
        <taxon>Mycosphaerellales</taxon>
        <taxon>Mycosphaerellaceae</taxon>
        <taxon>Pseudocercospora</taxon>
    </lineage>
</organism>
<dbReference type="EMBL" id="LFZO01000440">
    <property type="protein sequence ID" value="KXT08483.1"/>
    <property type="molecule type" value="Genomic_DNA"/>
</dbReference>
<sequence>MAAPNVLVTGSSGHLGYALMLELPGYGYSPIGIDILPSDHTSFVGSISHRHFIAGLFARHPSIRHVLHAATLHKPHVASHTKEEFIETNVKGSLVLLEEASKTGRIDAFIFTSTTSTFGSALAPEPGRPAAWIDETVTPIPKNIYGATKVAAEDLCQLVQAETKMPTLVLKTSRFFPEPDDNEASRLAYHDDNLKVNELLYRRADISDIVSAHVCAMRSAKDLGWGKFIISAPPPFRRSPELLRDLDLKAPEVVKLTLPKHAELVLKHGWRLPDRLDRVYDSSRAVRELGWKPKYTFEHAAELISQGLDYRSDLTYKVGKRGYHAVPTGVYTA</sequence>
<comment type="caution">
    <text evidence="3">The sequence shown here is derived from an EMBL/GenBank/DDBJ whole genome shotgun (WGS) entry which is preliminary data.</text>
</comment>
<name>A0A139I1H5_9PEZI</name>
<dbReference type="OrthoDB" id="202470at2759"/>
<dbReference type="PANTHER" id="PTHR43000">
    <property type="entry name" value="DTDP-D-GLUCOSE 4,6-DEHYDRATASE-RELATED"/>
    <property type="match status" value="1"/>
</dbReference>
<proteinExistence type="inferred from homology"/>
<keyword evidence="4" id="KW-1185">Reference proteome</keyword>
<gene>
    <name evidence="3" type="ORF">AC579_4426</name>
</gene>
<protein>
    <recommendedName>
        <fullName evidence="2">NAD-dependent epimerase/dehydratase domain-containing protein</fullName>
    </recommendedName>
</protein>
<dbReference type="Proteomes" id="UP000073492">
    <property type="component" value="Unassembled WGS sequence"/>
</dbReference>
<dbReference type="CDD" id="cd08946">
    <property type="entry name" value="SDR_e"/>
    <property type="match status" value="1"/>
</dbReference>
<evidence type="ECO:0000313" key="4">
    <source>
        <dbReference type="Proteomes" id="UP000073492"/>
    </source>
</evidence>
<dbReference type="InterPro" id="IPR036291">
    <property type="entry name" value="NAD(P)-bd_dom_sf"/>
</dbReference>
<dbReference type="STRING" id="113226.A0A139I1H5"/>
<evidence type="ECO:0000313" key="3">
    <source>
        <dbReference type="EMBL" id="KXT08483.1"/>
    </source>
</evidence>